<evidence type="ECO:0000313" key="4">
    <source>
        <dbReference type="EMBL" id="TWD15990.1"/>
    </source>
</evidence>
<organism evidence="4 5">
    <name type="scientific">Marihabitans asiaticum</name>
    <dbReference type="NCBI Taxonomy" id="415218"/>
    <lineage>
        <taxon>Bacteria</taxon>
        <taxon>Bacillati</taxon>
        <taxon>Actinomycetota</taxon>
        <taxon>Actinomycetes</taxon>
        <taxon>Micrococcales</taxon>
        <taxon>Intrasporangiaceae</taxon>
        <taxon>Marihabitans</taxon>
    </lineage>
</organism>
<feature type="transmembrane region" description="Helical" evidence="2">
    <location>
        <begin position="33"/>
        <end position="54"/>
    </location>
</feature>
<feature type="transmembrane region" description="Helical" evidence="2">
    <location>
        <begin position="141"/>
        <end position="163"/>
    </location>
</feature>
<evidence type="ECO:0000313" key="5">
    <source>
        <dbReference type="Proteomes" id="UP000315628"/>
    </source>
</evidence>
<keyword evidence="2" id="KW-0472">Membrane</keyword>
<dbReference type="Gene3D" id="3.60.21.10">
    <property type="match status" value="1"/>
</dbReference>
<evidence type="ECO:0000256" key="2">
    <source>
        <dbReference type="SAM" id="Phobius"/>
    </source>
</evidence>
<keyword evidence="2" id="KW-1133">Transmembrane helix</keyword>
<protein>
    <submittedName>
        <fullName evidence="4">Calcineurin-like phosphoesterase family protein</fullName>
    </submittedName>
</protein>
<dbReference type="OrthoDB" id="5241348at2"/>
<proteinExistence type="predicted"/>
<dbReference type="EMBL" id="VIUW01000002">
    <property type="protein sequence ID" value="TWD15990.1"/>
    <property type="molecule type" value="Genomic_DNA"/>
</dbReference>
<keyword evidence="5" id="KW-1185">Reference proteome</keyword>
<comment type="caution">
    <text evidence="4">The sequence shown here is derived from an EMBL/GenBank/DDBJ whole genome shotgun (WGS) entry which is preliminary data.</text>
</comment>
<dbReference type="Proteomes" id="UP000315628">
    <property type="component" value="Unassembled WGS sequence"/>
</dbReference>
<gene>
    <name evidence="4" type="ORF">FB557_1531</name>
</gene>
<feature type="domain" description="Calcineurin-like phosphoesterase" evidence="3">
    <location>
        <begin position="259"/>
        <end position="428"/>
    </location>
</feature>
<dbReference type="InterPro" id="IPR029052">
    <property type="entry name" value="Metallo-depent_PP-like"/>
</dbReference>
<feature type="compositionally biased region" description="Low complexity" evidence="1">
    <location>
        <begin position="535"/>
        <end position="544"/>
    </location>
</feature>
<dbReference type="Pfam" id="PF00149">
    <property type="entry name" value="Metallophos"/>
    <property type="match status" value="1"/>
</dbReference>
<evidence type="ECO:0000256" key="1">
    <source>
        <dbReference type="SAM" id="MobiDB-lite"/>
    </source>
</evidence>
<name>A0A560WEP1_9MICO</name>
<sequence length="555" mass="58812">MAGGTDEERRRVSQGLYRVPVPALIRNTGVRRAALAILVAVVALYGGITATVLFPTTVRTSYYAADVSLSAHPADSSSIHADTVVGTIAAEFTGHALGVVVEPRVRPEIGDLVAGGRVDQASLMVTEAERSEAIGAAVQGVAVRFALGGLGTSLAALGLNWLIRRSRPSAAQVVATAIAWALTTGLVGWTARQTYRPEHFAAVRSTGLLQIAAASSDLLTDLETRSAQATPYLRNLLALSAAVSNEYTPSTLGTPPALTVLFVSDIHGTNQYELMRTIVEERDVDVVVDTGDIINLGTVEEAKIAGITRGIESLGVPYVFVRGNHDATSPSDTRLLRELAEVEGVVLPDPGDGSYHEVSVRGLRIGGFNDPRYYGDSDSGEVGEQHSARDAWLEALGEATAPDIVISHERPALDDVPGRLLVNGHGHTPRLDGNHLEVGSFTGGGALKYFQPTGPDAELVGQPSAFDVLTLDDECRAKTLTRYRYRAVIEGRPDFDEVSVLNASRSMTEPEPGRRCSWERGVSTRPLGSSAEQASSQDGSSQNDSGEESPSAKGE</sequence>
<keyword evidence="2" id="KW-0812">Transmembrane</keyword>
<dbReference type="InterPro" id="IPR004843">
    <property type="entry name" value="Calcineurin-like_PHP"/>
</dbReference>
<dbReference type="CDD" id="cd00838">
    <property type="entry name" value="MPP_superfamily"/>
    <property type="match status" value="1"/>
</dbReference>
<reference evidence="4 5" key="1">
    <citation type="submission" date="2019-06" db="EMBL/GenBank/DDBJ databases">
        <title>Sequencing the genomes of 1000 actinobacteria strains.</title>
        <authorList>
            <person name="Klenk H.-P."/>
        </authorList>
    </citation>
    <scope>NUCLEOTIDE SEQUENCE [LARGE SCALE GENOMIC DNA]</scope>
    <source>
        <strain evidence="4 5">DSM 18935</strain>
    </source>
</reference>
<accession>A0A560WEP1</accession>
<feature type="region of interest" description="Disordered" evidence="1">
    <location>
        <begin position="503"/>
        <end position="555"/>
    </location>
</feature>
<dbReference type="GO" id="GO:0016787">
    <property type="term" value="F:hydrolase activity"/>
    <property type="evidence" value="ECO:0007669"/>
    <property type="project" value="InterPro"/>
</dbReference>
<evidence type="ECO:0000259" key="3">
    <source>
        <dbReference type="Pfam" id="PF00149"/>
    </source>
</evidence>
<feature type="transmembrane region" description="Helical" evidence="2">
    <location>
        <begin position="170"/>
        <end position="191"/>
    </location>
</feature>
<dbReference type="SUPFAM" id="SSF56300">
    <property type="entry name" value="Metallo-dependent phosphatases"/>
    <property type="match status" value="1"/>
</dbReference>
<dbReference type="AlphaFoldDB" id="A0A560WEP1"/>